<proteinExistence type="predicted"/>
<dbReference type="Gene3D" id="1.25.40.10">
    <property type="entry name" value="Tetratricopeptide repeat domain"/>
    <property type="match status" value="3"/>
</dbReference>
<keyword evidence="1" id="KW-0677">Repeat</keyword>
<keyword evidence="4" id="KW-1185">Reference proteome</keyword>
<dbReference type="SMART" id="SM00028">
    <property type="entry name" value="TPR"/>
    <property type="match status" value="6"/>
</dbReference>
<dbReference type="PANTHER" id="PTHR45586:SF1">
    <property type="entry name" value="LIPOPOLYSACCHARIDE ASSEMBLY PROTEIN B"/>
    <property type="match status" value="1"/>
</dbReference>
<dbReference type="InterPro" id="IPR011990">
    <property type="entry name" value="TPR-like_helical_dom_sf"/>
</dbReference>
<dbReference type="InterPro" id="IPR051012">
    <property type="entry name" value="CellSynth/LPSAsmb/PSIAsmb"/>
</dbReference>
<evidence type="ECO:0000256" key="2">
    <source>
        <dbReference type="ARBA" id="ARBA00022803"/>
    </source>
</evidence>
<organism evidence="3 4">
    <name type="scientific">Pseudoxanthomonas wuyuanensis</name>
    <dbReference type="NCBI Taxonomy" id="1073196"/>
    <lineage>
        <taxon>Bacteria</taxon>
        <taxon>Pseudomonadati</taxon>
        <taxon>Pseudomonadota</taxon>
        <taxon>Gammaproteobacteria</taxon>
        <taxon>Lysobacterales</taxon>
        <taxon>Lysobacteraceae</taxon>
        <taxon>Pseudoxanthomonas</taxon>
    </lineage>
</organism>
<dbReference type="Pfam" id="PF14559">
    <property type="entry name" value="TPR_19"/>
    <property type="match status" value="1"/>
</dbReference>
<dbReference type="InterPro" id="IPR019734">
    <property type="entry name" value="TPR_rpt"/>
</dbReference>
<keyword evidence="2" id="KW-0802">TPR repeat</keyword>
<accession>A0A286D9Q9</accession>
<reference evidence="3 4" key="1">
    <citation type="submission" date="2017-09" db="EMBL/GenBank/DDBJ databases">
        <authorList>
            <person name="Ehlers B."/>
            <person name="Leendertz F.H."/>
        </authorList>
    </citation>
    <scope>NUCLEOTIDE SEQUENCE [LARGE SCALE GENOMIC DNA]</scope>
    <source>
        <strain evidence="3 4">CGMCC 1.10978</strain>
    </source>
</reference>
<name>A0A286D9Q9_9GAMM</name>
<sequence length="692" mass="74329">MYDTIIDALRRNAADEALTAARELVASRPDDAQAHRWLATSLQQAGQSEAALASIDHAIALAPENADLHLARAGVLIGSRRIDEAQSALAASSGLDPNQFLAYLMQAQLALGRGDLDEAERLSRLAARVSPEHPLLAAVDGMVALRRGDADRALQIVSAASQVAPEEPQLRFALGFVYMAKQHWAFAEQAFRGIVDSNPAATNLRSLIADLVRRQGRPGEAADELEPLLANPATGHPGLHRYAGQLRLAAGHNEQALASLRAALAGNPRDRDALLGLIEAWRRLNAPDDARATLDAALATTSDSHELWLARLLFELVGSEQAAAVVERWLKAMPEHLPALEAQMTVLDLAGDAAGAEAIARRIVERESGRSSGEQRLVEALLARDEPKAAIERVQSLIERATDPQAKQGLRGWLGLVQDRAGRQADAVATWTGLAQEAAPMRLPLWPLTEAQQAWPPLAPLPQPLGARPLLLWGAPGSGVEAIAGAVNREGSYLRTDRFGPTPPQDGLQSYRTPAALVSGALTGQELIAGWRAALPARQVSGGNIVDWLLWWDNALLHALRPQLPEGMLLIALRDPRDMLLDWLAFGAPAPLAITDAQQGADWLAQLLDQVAALHEQDLYPHRLIRLDGIVHDAAAISAALGQALDTSMPPPPAASGARRFAEGHWRDYAQALKQPFAALTPVAQRLGYPEI</sequence>
<dbReference type="PANTHER" id="PTHR45586">
    <property type="entry name" value="TPR REPEAT-CONTAINING PROTEIN PA4667"/>
    <property type="match status" value="1"/>
</dbReference>
<dbReference type="EMBL" id="OCND01000007">
    <property type="protein sequence ID" value="SOD55378.1"/>
    <property type="molecule type" value="Genomic_DNA"/>
</dbReference>
<dbReference type="Pfam" id="PF13432">
    <property type="entry name" value="TPR_16"/>
    <property type="match status" value="3"/>
</dbReference>
<dbReference type="SUPFAM" id="SSF48452">
    <property type="entry name" value="TPR-like"/>
    <property type="match status" value="2"/>
</dbReference>
<dbReference type="OrthoDB" id="5965059at2"/>
<dbReference type="RefSeq" id="WP_097122639.1">
    <property type="nucleotide sequence ID" value="NZ_OCND01000007.1"/>
</dbReference>
<dbReference type="AlphaFoldDB" id="A0A286D9Q9"/>
<evidence type="ECO:0000256" key="1">
    <source>
        <dbReference type="ARBA" id="ARBA00022737"/>
    </source>
</evidence>
<gene>
    <name evidence="3" type="ORF">SAMN06296416_10756</name>
</gene>
<dbReference type="Proteomes" id="UP000219374">
    <property type="component" value="Unassembled WGS sequence"/>
</dbReference>
<protein>
    <submittedName>
        <fullName evidence="3">Tetratricopeptide repeat-containing protein</fullName>
    </submittedName>
</protein>
<evidence type="ECO:0000313" key="4">
    <source>
        <dbReference type="Proteomes" id="UP000219374"/>
    </source>
</evidence>
<evidence type="ECO:0000313" key="3">
    <source>
        <dbReference type="EMBL" id="SOD55378.1"/>
    </source>
</evidence>